<keyword evidence="3" id="KW-1185">Reference proteome</keyword>
<comment type="caution">
    <text evidence="2">The sequence shown here is derived from an EMBL/GenBank/DDBJ whole genome shotgun (WGS) entry which is preliminary data.</text>
</comment>
<evidence type="ECO:0000313" key="2">
    <source>
        <dbReference type="EMBL" id="NYE20234.1"/>
    </source>
</evidence>
<dbReference type="InterPro" id="IPR000601">
    <property type="entry name" value="PKD_dom"/>
</dbReference>
<accession>A0A7Y9GPL4</accession>
<dbReference type="PROSITE" id="PS50093">
    <property type="entry name" value="PKD"/>
    <property type="match status" value="1"/>
</dbReference>
<organism evidence="2 3">
    <name type="scientific">Microbacterium immunditiarum</name>
    <dbReference type="NCBI Taxonomy" id="337480"/>
    <lineage>
        <taxon>Bacteria</taxon>
        <taxon>Bacillati</taxon>
        <taxon>Actinomycetota</taxon>
        <taxon>Actinomycetes</taxon>
        <taxon>Micrococcales</taxon>
        <taxon>Microbacteriaceae</taxon>
        <taxon>Microbacterium</taxon>
    </lineage>
</organism>
<dbReference type="Proteomes" id="UP000576969">
    <property type="component" value="Unassembled WGS sequence"/>
</dbReference>
<dbReference type="GO" id="GO:0005975">
    <property type="term" value="P:carbohydrate metabolic process"/>
    <property type="evidence" value="ECO:0007669"/>
    <property type="project" value="UniProtKB-ARBA"/>
</dbReference>
<dbReference type="RefSeq" id="WP_179490034.1">
    <property type="nucleotide sequence ID" value="NZ_JACCBV010000001.1"/>
</dbReference>
<evidence type="ECO:0000313" key="3">
    <source>
        <dbReference type="Proteomes" id="UP000576969"/>
    </source>
</evidence>
<gene>
    <name evidence="2" type="ORF">BJ991_002262</name>
</gene>
<feature type="domain" description="PKD" evidence="1">
    <location>
        <begin position="87"/>
        <end position="138"/>
    </location>
</feature>
<reference evidence="2 3" key="1">
    <citation type="submission" date="2020-07" db="EMBL/GenBank/DDBJ databases">
        <title>Sequencing the genomes of 1000 actinobacteria strains.</title>
        <authorList>
            <person name="Klenk H.-P."/>
        </authorList>
    </citation>
    <scope>NUCLEOTIDE SEQUENCE [LARGE SCALE GENOMIC DNA]</scope>
    <source>
        <strain evidence="2 3">DSM 24662</strain>
    </source>
</reference>
<dbReference type="EMBL" id="JACCBV010000001">
    <property type="protein sequence ID" value="NYE20234.1"/>
    <property type="molecule type" value="Genomic_DNA"/>
</dbReference>
<dbReference type="Gene3D" id="2.60.40.10">
    <property type="entry name" value="Immunoglobulins"/>
    <property type="match status" value="1"/>
</dbReference>
<name>A0A7Y9GPL4_9MICO</name>
<proteinExistence type="predicted"/>
<evidence type="ECO:0000259" key="1">
    <source>
        <dbReference type="PROSITE" id="PS50093"/>
    </source>
</evidence>
<dbReference type="InterPro" id="IPR013783">
    <property type="entry name" value="Ig-like_fold"/>
</dbReference>
<dbReference type="AlphaFoldDB" id="A0A7Y9GPL4"/>
<protein>
    <recommendedName>
        <fullName evidence="1">PKD domain-containing protein</fullName>
    </recommendedName>
</protein>
<sequence length="190" mass="19979">MAAPPPTAEPDDCASATVCRAMPYEIVSIPDVMIEDLASFRPSPPTLTGEPLGFGVVGLPTNVVAAASEQRLSGELLGWDVTVRFRPAGYVFDYGDGTTGRTATGGTSWAAIGQAQFTPTATSHTYRARGTYTVSTRVLYSAAVDFGSGVWRAVPGYVTAHSGAYRIDVLEARTALVDRTCVEDPRGPGC</sequence>